<accession>A0A420WDS9</accession>
<evidence type="ECO:0000259" key="1">
    <source>
        <dbReference type="Pfam" id="PF22741"/>
    </source>
</evidence>
<name>A0A420WDS9_9PROT</name>
<dbReference type="InterPro" id="IPR055214">
    <property type="entry name" value="PTP-NADK"/>
</dbReference>
<organism evidence="2 3">
    <name type="scientific">Litorimonas taeanensis</name>
    <dbReference type="NCBI Taxonomy" id="568099"/>
    <lineage>
        <taxon>Bacteria</taxon>
        <taxon>Pseudomonadati</taxon>
        <taxon>Pseudomonadota</taxon>
        <taxon>Alphaproteobacteria</taxon>
        <taxon>Maricaulales</taxon>
        <taxon>Robiginitomaculaceae</taxon>
    </lineage>
</organism>
<dbReference type="InterPro" id="IPR029021">
    <property type="entry name" value="Prot-tyrosine_phosphatase-like"/>
</dbReference>
<dbReference type="Pfam" id="PF22741">
    <property type="entry name" value="PTP-NADK"/>
    <property type="match status" value="1"/>
</dbReference>
<dbReference type="Proteomes" id="UP000282211">
    <property type="component" value="Unassembled WGS sequence"/>
</dbReference>
<evidence type="ECO:0000313" key="2">
    <source>
        <dbReference type="EMBL" id="RKQ69105.1"/>
    </source>
</evidence>
<reference evidence="2 3" key="1">
    <citation type="submission" date="2018-10" db="EMBL/GenBank/DDBJ databases">
        <title>Genomic Encyclopedia of Type Strains, Phase IV (KMG-IV): sequencing the most valuable type-strain genomes for metagenomic binning, comparative biology and taxonomic classification.</title>
        <authorList>
            <person name="Goeker M."/>
        </authorList>
    </citation>
    <scope>NUCLEOTIDE SEQUENCE [LARGE SCALE GENOMIC DNA]</scope>
    <source>
        <strain evidence="2 3">DSM 22008</strain>
    </source>
</reference>
<dbReference type="AlphaFoldDB" id="A0A420WDS9"/>
<evidence type="ECO:0000313" key="3">
    <source>
        <dbReference type="Proteomes" id="UP000282211"/>
    </source>
</evidence>
<dbReference type="EMBL" id="RBII01000002">
    <property type="protein sequence ID" value="RKQ69105.1"/>
    <property type="molecule type" value="Genomic_DNA"/>
</dbReference>
<dbReference type="Gene3D" id="3.90.190.10">
    <property type="entry name" value="Protein tyrosine phosphatase superfamily"/>
    <property type="match status" value="1"/>
</dbReference>
<sequence length="219" mass="25318">MSLNLNHIADRRRANREALWGDHGFLRLWLHNQHDLGGGMYRAVQPSANRIEALAEMGIKTIINLRGESPMGFYLLEREACEKHGIHLVNYRMYSRDIHSVVRLKGVRDLFQRIKYPALMHCKSGADRAGIMSVLYRHFVMGDSIEQALSQLSFKYGHIKYGKTGVLDFFFESYLGHNRADPIDFMEWAETYYDPVLLKANFRSGAIGNILTDKILRRE</sequence>
<dbReference type="SUPFAM" id="SSF52799">
    <property type="entry name" value="(Phosphotyrosine protein) phosphatases II"/>
    <property type="match status" value="1"/>
</dbReference>
<proteinExistence type="predicted"/>
<protein>
    <submittedName>
        <fullName evidence="2">Protein tyrosine/serine phosphatase</fullName>
    </submittedName>
</protein>
<feature type="domain" description="DSP-PTPase phosphatase fused to NAD+ Kinase" evidence="1">
    <location>
        <begin position="40"/>
        <end position="154"/>
    </location>
</feature>
<dbReference type="OrthoDB" id="9814896at2"/>
<comment type="caution">
    <text evidence="2">The sequence shown here is derived from an EMBL/GenBank/DDBJ whole genome shotgun (WGS) entry which is preliminary data.</text>
</comment>
<gene>
    <name evidence="2" type="ORF">DES40_1886</name>
</gene>
<keyword evidence="3" id="KW-1185">Reference proteome</keyword>
<dbReference type="InParanoid" id="A0A420WDS9"/>